<dbReference type="OrthoDB" id="6161812at2759"/>
<comment type="caution">
    <text evidence="2">The sequence shown here is derived from an EMBL/GenBank/DDBJ whole genome shotgun (WGS) entry which is preliminary data.</text>
</comment>
<organism evidence="2 3">
    <name type="scientific">Neonectria ditissima</name>
    <dbReference type="NCBI Taxonomy" id="78410"/>
    <lineage>
        <taxon>Eukaryota</taxon>
        <taxon>Fungi</taxon>
        <taxon>Dikarya</taxon>
        <taxon>Ascomycota</taxon>
        <taxon>Pezizomycotina</taxon>
        <taxon>Sordariomycetes</taxon>
        <taxon>Hypocreomycetidae</taxon>
        <taxon>Hypocreales</taxon>
        <taxon>Nectriaceae</taxon>
        <taxon>Neonectria</taxon>
    </lineage>
</organism>
<dbReference type="SUPFAM" id="SSF48452">
    <property type="entry name" value="TPR-like"/>
    <property type="match status" value="1"/>
</dbReference>
<name>A0A0P7BX50_9HYPO</name>
<evidence type="ECO:0000313" key="2">
    <source>
        <dbReference type="EMBL" id="KPM45191.1"/>
    </source>
</evidence>
<dbReference type="GO" id="GO:0043531">
    <property type="term" value="F:ADP binding"/>
    <property type="evidence" value="ECO:0007669"/>
    <property type="project" value="InterPro"/>
</dbReference>
<dbReference type="Pfam" id="PF25000">
    <property type="entry name" value="DUF7779"/>
    <property type="match status" value="1"/>
</dbReference>
<accession>A0A0P7BX50</accession>
<proteinExistence type="predicted"/>
<evidence type="ECO:0000259" key="1">
    <source>
        <dbReference type="Pfam" id="PF25000"/>
    </source>
</evidence>
<dbReference type="SUPFAM" id="SSF52540">
    <property type="entry name" value="P-loop containing nucleoside triphosphate hydrolases"/>
    <property type="match status" value="1"/>
</dbReference>
<dbReference type="Proteomes" id="UP000050424">
    <property type="component" value="Unassembled WGS sequence"/>
</dbReference>
<dbReference type="EMBL" id="LKCW01000010">
    <property type="protein sequence ID" value="KPM45191.1"/>
    <property type="molecule type" value="Genomic_DNA"/>
</dbReference>
<keyword evidence="3" id="KW-1185">Reference proteome</keyword>
<dbReference type="Gene3D" id="1.25.40.10">
    <property type="entry name" value="Tetratricopeptide repeat domain"/>
    <property type="match status" value="1"/>
</dbReference>
<protein>
    <recommendedName>
        <fullName evidence="1">DUF7779 domain-containing protein</fullName>
    </recommendedName>
</protein>
<dbReference type="InterPro" id="IPR027417">
    <property type="entry name" value="P-loop_NTPase"/>
</dbReference>
<dbReference type="PANTHER" id="PTHR35205:SF1">
    <property type="entry name" value="ZU5 DOMAIN-CONTAINING PROTEIN"/>
    <property type="match status" value="1"/>
</dbReference>
<sequence length="998" mass="112717">MANRGSRLFFFDYKIELNIGDAFCQRLLGLGRLFSSALGQALSVEAKRRPLLLICYGMGSFIVKKSVFQALAPQPPSPLYGTLSGIVFIGALHLVSASDGPWENWRRILKLHRKDVSETILGSKNFDELAQVCERFDKLNLQFRVMSVFQRPGVSRSRMFRSQKGSALVEEAYAITRSKGEYLVGLPLSYTDLQSVEPGGDLYRELLGFIHKLSPRRVAYESALEMPETAGPVTPQQQPLRGMCPITGYWARNAAFCGRDDILDQIHKVLMPSENQDSQGGDDDELGLSPFKSVLIHGMGGLGKTEIALEYVHRHKTEFQVIFWIDSSNQQGLKTGISVMRSKLGLSMTPQLRDPLYSNASDSSKLDSSIKWLIVFDNANDHSVLVDFWASDHLLLGGNGSAIVTSTNTPVGCFDPLFTIHLPPMTVEEGSHLFQRLYISGEQQGSIETWAAITAKVGGLPLAIARTALGMRYKHIRPDEFVNYYDRHAKEFHAYCDERLSEHYNLASRWKIERLQPSTLALLQIISVFDPVAIPEHILTGCLGEVKLQHYPKDIGAYIDARGDLITYHLVSHNISPRFLAIDGLLQDIVRYQMDTTTLENVYNTATELLLAVFPLAYCSNLYEVKRLREVQEYLPHVVAFKRVLQGKTGPVIQPHINVCALLNDASWFYILQQSGYSLLEAKQFASLSQVVLESESVSNRKARGYEDEELLDKLLADSYRYQGISEMHMNDISAVKRCRIWMFTLLSGIKRFNDPEDIQTLPIAHNEVGMAWMCTRYKDKAEEAEESWALACKASDQAAQPGKLAFPFPWVHRALIAAYYTGDYHAAETLVAPILEQREEHWERDGIATIETGLILAFMGNFRYLQGKSGEAYELHTRAASVLRSALGDNSVYASFAYYRLAVDEYERGMYSKAKELLEKCLPVYGDVPWYKPRSARCIWKLGRTLHAEGGNDNKAEGSKLLEKAMKLRRELAPDDKREESELGDQDWDELVFYFFR</sequence>
<gene>
    <name evidence="2" type="ORF">AK830_g1366</name>
</gene>
<dbReference type="Gene3D" id="3.40.50.300">
    <property type="entry name" value="P-loop containing nucleotide triphosphate hydrolases"/>
    <property type="match status" value="1"/>
</dbReference>
<dbReference type="STRING" id="78410.A0A0P7BX50"/>
<dbReference type="Pfam" id="PF13424">
    <property type="entry name" value="TPR_12"/>
    <property type="match status" value="1"/>
</dbReference>
<dbReference type="InterPro" id="IPR056681">
    <property type="entry name" value="DUF7779"/>
</dbReference>
<evidence type="ECO:0000313" key="3">
    <source>
        <dbReference type="Proteomes" id="UP000050424"/>
    </source>
</evidence>
<reference evidence="2 3" key="1">
    <citation type="submission" date="2015-09" db="EMBL/GenBank/DDBJ databases">
        <title>Draft genome of a European isolate of the apple canker pathogen Neonectria ditissima.</title>
        <authorList>
            <person name="Gomez-Cortecero A."/>
            <person name="Harrison R.J."/>
            <person name="Armitage A.D."/>
        </authorList>
    </citation>
    <scope>NUCLEOTIDE SEQUENCE [LARGE SCALE GENOMIC DNA]</scope>
    <source>
        <strain evidence="2 3">R09/05</strain>
    </source>
</reference>
<dbReference type="PANTHER" id="PTHR35205">
    <property type="entry name" value="NB-ARC AND TPR DOMAIN PROTEIN"/>
    <property type="match status" value="1"/>
</dbReference>
<dbReference type="InterPro" id="IPR011990">
    <property type="entry name" value="TPR-like_helical_dom_sf"/>
</dbReference>
<dbReference type="AlphaFoldDB" id="A0A0P7BX50"/>
<feature type="domain" description="DUF7779" evidence="1">
    <location>
        <begin position="510"/>
        <end position="597"/>
    </location>
</feature>